<feature type="region of interest" description="Disordered" evidence="1">
    <location>
        <begin position="466"/>
        <end position="642"/>
    </location>
</feature>
<feature type="region of interest" description="Disordered" evidence="1">
    <location>
        <begin position="1"/>
        <end position="41"/>
    </location>
</feature>
<feature type="region of interest" description="Disordered" evidence="1">
    <location>
        <begin position="90"/>
        <end position="185"/>
    </location>
</feature>
<feature type="compositionally biased region" description="Polar residues" evidence="1">
    <location>
        <begin position="542"/>
        <end position="552"/>
    </location>
</feature>
<proteinExistence type="predicted"/>
<gene>
    <name evidence="3" type="ORF">OAUR00152_LOCUS37954</name>
</gene>
<dbReference type="InterPro" id="IPR001138">
    <property type="entry name" value="Zn2Cys6_DnaBD"/>
</dbReference>
<protein>
    <recommendedName>
        <fullName evidence="2">Zn(2)-C6 fungal-type domain-containing protein</fullName>
    </recommendedName>
</protein>
<dbReference type="SMART" id="SM00066">
    <property type="entry name" value="GAL4"/>
    <property type="match status" value="2"/>
</dbReference>
<evidence type="ECO:0000259" key="2">
    <source>
        <dbReference type="PROSITE" id="PS50048"/>
    </source>
</evidence>
<feature type="compositionally biased region" description="Acidic residues" evidence="1">
    <location>
        <begin position="505"/>
        <end position="531"/>
    </location>
</feature>
<evidence type="ECO:0000256" key="1">
    <source>
        <dbReference type="SAM" id="MobiDB-lite"/>
    </source>
</evidence>
<feature type="compositionally biased region" description="Basic and acidic residues" evidence="1">
    <location>
        <begin position="116"/>
        <end position="126"/>
    </location>
</feature>
<sequence length="642" mass="69946">MSDSSDSSDSLDSSYSDEGRSAGKRKGHGKGGGKGANGLRASCDRCRASRRKCDGKHPCILCVDTYLRKRSDLTTVYGVDKALIGCVYSPAKRRGPKPQKGQEDSRNPKPRKSRRAREASELEKLRASAQHETVDPDELARVMAAVAKGRKVRTPIKTRPTRKPSKTEEQSDSTKQAKYGGAKGHAAAMATAAEKARKSRRAHEEASWIAMAAAAETRRAAAMSAGVAAGLDATSIAVSAMEGQAPALATGLDAKGIAAVAKEANAAVATSSLEQSDGESEGDHERKAARTAKAKRRTSGTPRDSRSRKKAKTVGDSSKLTPTEKRKLRVQERLRIAREMGAEAAGEKALHKSCERCRRGKKKCDGQRPCEECVVSYLKKNKLTSASIEVGEDVSHFGCIYFPSKRRGSRKGSKKHAQKRAGGGPSGSGVQRTITLKDGKKVTGDSALTRTQKRKLRFLERKLHVKEQRSREGQLRQVTKVNKKELDNVLAEYSKRKVGVRGQSDDEGEEGEDEEGSCEEEEGEPIDEQELENALAEYRKYSQVSGNSNLTKNEVGANGQVDGEEHESGNDEKAWTKGNVSDEEPEDEKEGNAWTKENVSDKEQEDEKEGKAWTKGNASDKEQEDGKEEKVDTEEQAKDTLV</sequence>
<feature type="compositionally biased region" description="Basic residues" evidence="1">
    <location>
        <begin position="148"/>
        <end position="164"/>
    </location>
</feature>
<dbReference type="Gene3D" id="4.10.240.10">
    <property type="entry name" value="Zn(2)-C6 fungal-type DNA-binding domain"/>
    <property type="match status" value="2"/>
</dbReference>
<feature type="compositionally biased region" description="Low complexity" evidence="1">
    <location>
        <begin position="176"/>
        <end position="185"/>
    </location>
</feature>
<accession>A0A7S4K303</accession>
<feature type="compositionally biased region" description="Basic and acidic residues" evidence="1">
    <location>
        <begin position="566"/>
        <end position="575"/>
    </location>
</feature>
<dbReference type="SUPFAM" id="SSF57701">
    <property type="entry name" value="Zn2/Cys6 DNA-binding domain"/>
    <property type="match status" value="2"/>
</dbReference>
<feature type="region of interest" description="Disordered" evidence="1">
    <location>
        <begin position="405"/>
        <end position="449"/>
    </location>
</feature>
<dbReference type="GO" id="GO:0000981">
    <property type="term" value="F:DNA-binding transcription factor activity, RNA polymerase II-specific"/>
    <property type="evidence" value="ECO:0007669"/>
    <property type="project" value="InterPro"/>
</dbReference>
<dbReference type="PANTHER" id="PTHR47431:SF1">
    <property type="entry name" value="ZN(II)2CYS6 TRANSCRIPTION FACTOR (EUROFUNG)"/>
    <property type="match status" value="1"/>
</dbReference>
<dbReference type="PANTHER" id="PTHR47431">
    <property type="entry name" value="ZN(II)2CYS6 TRANSCRIPTION FACTOR (EUROFUNG)-RELATED"/>
    <property type="match status" value="1"/>
</dbReference>
<name>A0A7S4K303_9STRA</name>
<evidence type="ECO:0000313" key="3">
    <source>
        <dbReference type="EMBL" id="CAE2281649.1"/>
    </source>
</evidence>
<feature type="region of interest" description="Disordered" evidence="1">
    <location>
        <begin position="270"/>
        <end position="330"/>
    </location>
</feature>
<feature type="compositionally biased region" description="Basic residues" evidence="1">
    <location>
        <begin position="22"/>
        <end position="31"/>
    </location>
</feature>
<dbReference type="EMBL" id="HBKQ01055427">
    <property type="protein sequence ID" value="CAE2281649.1"/>
    <property type="molecule type" value="Transcribed_RNA"/>
</dbReference>
<feature type="domain" description="Zn(2)-C6 fungal-type" evidence="2">
    <location>
        <begin position="353"/>
        <end position="374"/>
    </location>
</feature>
<dbReference type="AlphaFoldDB" id="A0A7S4K303"/>
<organism evidence="3">
    <name type="scientific">Odontella aurita</name>
    <dbReference type="NCBI Taxonomy" id="265563"/>
    <lineage>
        <taxon>Eukaryota</taxon>
        <taxon>Sar</taxon>
        <taxon>Stramenopiles</taxon>
        <taxon>Ochrophyta</taxon>
        <taxon>Bacillariophyta</taxon>
        <taxon>Mediophyceae</taxon>
        <taxon>Biddulphiophycidae</taxon>
        <taxon>Eupodiscales</taxon>
        <taxon>Odontellaceae</taxon>
        <taxon>Odontella</taxon>
    </lineage>
</organism>
<feature type="compositionally biased region" description="Basic residues" evidence="1">
    <location>
        <begin position="289"/>
        <end position="298"/>
    </location>
</feature>
<feature type="compositionally biased region" description="Basic and acidic residues" evidence="1">
    <location>
        <begin position="627"/>
        <end position="642"/>
    </location>
</feature>
<dbReference type="Pfam" id="PF00172">
    <property type="entry name" value="Zn_clus"/>
    <property type="match status" value="2"/>
</dbReference>
<dbReference type="PROSITE" id="PS50048">
    <property type="entry name" value="ZN2_CY6_FUNGAL_2"/>
    <property type="match status" value="1"/>
</dbReference>
<feature type="compositionally biased region" description="Low complexity" evidence="1">
    <location>
        <begin position="1"/>
        <end position="16"/>
    </location>
</feature>
<dbReference type="InterPro" id="IPR036864">
    <property type="entry name" value="Zn2-C6_fun-type_DNA-bd_sf"/>
</dbReference>
<dbReference type="CDD" id="cd00067">
    <property type="entry name" value="GAL4"/>
    <property type="match status" value="2"/>
</dbReference>
<feature type="compositionally biased region" description="Basic residues" evidence="1">
    <location>
        <begin position="405"/>
        <end position="419"/>
    </location>
</feature>
<dbReference type="GO" id="GO:0008270">
    <property type="term" value="F:zinc ion binding"/>
    <property type="evidence" value="ECO:0007669"/>
    <property type="project" value="InterPro"/>
</dbReference>
<reference evidence="3" key="1">
    <citation type="submission" date="2021-01" db="EMBL/GenBank/DDBJ databases">
        <authorList>
            <person name="Corre E."/>
            <person name="Pelletier E."/>
            <person name="Niang G."/>
            <person name="Scheremetjew M."/>
            <person name="Finn R."/>
            <person name="Kale V."/>
            <person name="Holt S."/>
            <person name="Cochrane G."/>
            <person name="Meng A."/>
            <person name="Brown T."/>
            <person name="Cohen L."/>
        </authorList>
    </citation>
    <scope>NUCLEOTIDE SEQUENCE</scope>
    <source>
        <strain evidence="3">Isolate 1302-5</strain>
    </source>
</reference>